<dbReference type="PROSITE" id="PS50075">
    <property type="entry name" value="CARRIER"/>
    <property type="match status" value="1"/>
</dbReference>
<dbReference type="SUPFAM" id="SSF47336">
    <property type="entry name" value="ACP-like"/>
    <property type="match status" value="1"/>
</dbReference>
<organism evidence="3 4">
    <name type="scientific">Gleimia coleocanis DSM 15436</name>
    <dbReference type="NCBI Taxonomy" id="525245"/>
    <lineage>
        <taxon>Bacteria</taxon>
        <taxon>Bacillati</taxon>
        <taxon>Actinomycetota</taxon>
        <taxon>Actinomycetes</taxon>
        <taxon>Actinomycetales</taxon>
        <taxon>Actinomycetaceae</taxon>
        <taxon>Gleimia</taxon>
    </lineage>
</organism>
<protein>
    <submittedName>
        <fullName evidence="3">Phosphopantetheine attachment domain protein</fullName>
    </submittedName>
</protein>
<dbReference type="HOGENOM" id="CLU_166585_0_0_11"/>
<name>C0W057_9ACTO</name>
<evidence type="ECO:0000256" key="1">
    <source>
        <dbReference type="SAM" id="MobiDB-lite"/>
    </source>
</evidence>
<dbReference type="EMBL" id="ACFG01000030">
    <property type="protein sequence ID" value="EEH63916.1"/>
    <property type="molecule type" value="Genomic_DNA"/>
</dbReference>
<feature type="domain" description="Carrier" evidence="2">
    <location>
        <begin position="29"/>
        <end position="106"/>
    </location>
</feature>
<gene>
    <name evidence="3" type="ORF">HMPREF0044_0935</name>
</gene>
<dbReference type="InterPro" id="IPR036736">
    <property type="entry name" value="ACP-like_sf"/>
</dbReference>
<feature type="compositionally biased region" description="Low complexity" evidence="1">
    <location>
        <begin position="15"/>
        <end position="31"/>
    </location>
</feature>
<evidence type="ECO:0000313" key="4">
    <source>
        <dbReference type="Proteomes" id="UP000010301"/>
    </source>
</evidence>
<dbReference type="Gene3D" id="1.10.1200.10">
    <property type="entry name" value="ACP-like"/>
    <property type="match status" value="1"/>
</dbReference>
<evidence type="ECO:0000259" key="2">
    <source>
        <dbReference type="PROSITE" id="PS50075"/>
    </source>
</evidence>
<dbReference type="InterPro" id="IPR009081">
    <property type="entry name" value="PP-bd_ACP"/>
</dbReference>
<evidence type="ECO:0000313" key="3">
    <source>
        <dbReference type="EMBL" id="EEH63916.1"/>
    </source>
</evidence>
<sequence>MGTSIADLLGMQLPEDPVSDSSEGGESGASPDKVWETVVAAMLDVSDLPAADYRLDLRLQEDFDLHPIALFAVVSRIEDDLKVKLKDSEVTECQTLADLVALVKSA</sequence>
<dbReference type="OrthoDB" id="3267795at2"/>
<dbReference type="Proteomes" id="UP000010301">
    <property type="component" value="Unassembled WGS sequence"/>
</dbReference>
<dbReference type="AlphaFoldDB" id="C0W057"/>
<keyword evidence="4" id="KW-1185">Reference proteome</keyword>
<reference evidence="3 4" key="1">
    <citation type="submission" date="2009-01" db="EMBL/GenBank/DDBJ databases">
        <authorList>
            <person name="Qin X."/>
            <person name="Bachman B."/>
            <person name="Battles P."/>
            <person name="Bell A."/>
            <person name="Bess C."/>
            <person name="Bickham C."/>
            <person name="Chaboub L."/>
            <person name="Chen D."/>
            <person name="Coyle M."/>
            <person name="Deiros D.R."/>
            <person name="Dinh H."/>
            <person name="Forbes L."/>
            <person name="Fowler G."/>
            <person name="Francisco L."/>
            <person name="Fu Q."/>
            <person name="Gubbala S."/>
            <person name="Hale W."/>
            <person name="Han Y."/>
            <person name="Hemphill L."/>
            <person name="Highlander S.K."/>
            <person name="Hirani K."/>
            <person name="Hogues M."/>
            <person name="Jackson L."/>
            <person name="Jakkamsetti A."/>
            <person name="Javaid M."/>
            <person name="Jiang H."/>
            <person name="Korchina V."/>
            <person name="Kovar C."/>
            <person name="Lara F."/>
            <person name="Lee S."/>
            <person name="Mata R."/>
            <person name="Mathew T."/>
            <person name="Moen C."/>
            <person name="Morales K."/>
            <person name="Munidasa M."/>
            <person name="Nazareth L."/>
            <person name="Ngo R."/>
            <person name="Nguyen L."/>
            <person name="Okwuonu G."/>
            <person name="Ongeri F."/>
            <person name="Patil S."/>
            <person name="Petrosino J."/>
            <person name="Pham C."/>
            <person name="Pham P."/>
            <person name="Pu L.-L."/>
            <person name="Puazo M."/>
            <person name="Raj R."/>
            <person name="Reid J."/>
            <person name="Rouhana J."/>
            <person name="Saada N."/>
            <person name="Shang Y."/>
            <person name="Simmons D."/>
            <person name="Thornton R."/>
            <person name="Warren J."/>
            <person name="Weissenberger G."/>
            <person name="Zhang J."/>
            <person name="Zhang L."/>
            <person name="Zhou C."/>
            <person name="Zhu D."/>
            <person name="Muzny D."/>
            <person name="Worley K."/>
            <person name="Gibbs R."/>
        </authorList>
    </citation>
    <scope>NUCLEOTIDE SEQUENCE [LARGE SCALE GENOMIC DNA]</scope>
    <source>
        <strain evidence="3 4">DSM 15436</strain>
    </source>
</reference>
<dbReference type="Pfam" id="PF00550">
    <property type="entry name" value="PP-binding"/>
    <property type="match status" value="1"/>
</dbReference>
<accession>C0W057</accession>
<feature type="region of interest" description="Disordered" evidence="1">
    <location>
        <begin position="1"/>
        <end position="31"/>
    </location>
</feature>
<comment type="caution">
    <text evidence="3">The sequence shown here is derived from an EMBL/GenBank/DDBJ whole genome shotgun (WGS) entry which is preliminary data.</text>
</comment>
<dbReference type="RefSeq" id="WP_006546707.1">
    <property type="nucleotide sequence ID" value="NZ_DS999543.1"/>
</dbReference>
<proteinExistence type="predicted"/>